<comment type="subunit">
    <text evidence="2">Homodimer.</text>
</comment>
<keyword evidence="4" id="KW-0560">Oxidoreductase</keyword>
<evidence type="ECO:0000256" key="4">
    <source>
        <dbReference type="ARBA" id="ARBA00023002"/>
    </source>
</evidence>
<dbReference type="InterPro" id="IPR023753">
    <property type="entry name" value="FAD/NAD-binding_dom"/>
</dbReference>
<organism evidence="6 7">
    <name type="scientific">Bacillus timonensis</name>
    <dbReference type="NCBI Taxonomy" id="1033734"/>
    <lineage>
        <taxon>Bacteria</taxon>
        <taxon>Bacillati</taxon>
        <taxon>Bacillota</taxon>
        <taxon>Bacilli</taxon>
        <taxon>Bacillales</taxon>
        <taxon>Bacillaceae</taxon>
        <taxon>Bacillus</taxon>
    </lineage>
</organism>
<reference evidence="6 7" key="1">
    <citation type="journal article" date="2019" name="Indoor Air">
        <title>Impacts of indoor surface finishes on bacterial viability.</title>
        <authorList>
            <person name="Hu J."/>
            <person name="Maamar S.B."/>
            <person name="Glawe A.J."/>
            <person name="Gottel N."/>
            <person name="Gilbert J.A."/>
            <person name="Hartmann E.M."/>
        </authorList>
    </citation>
    <scope>NUCLEOTIDE SEQUENCE [LARGE SCALE GENOMIC DNA]</scope>
    <source>
        <strain evidence="6 7">AF060A6</strain>
    </source>
</reference>
<comment type="cofactor">
    <cofactor evidence="1">
        <name>FAD</name>
        <dbReference type="ChEBI" id="CHEBI:57692"/>
    </cofactor>
</comment>
<dbReference type="RefSeq" id="WP_136380765.1">
    <property type="nucleotide sequence ID" value="NZ_SLUB01000037.1"/>
</dbReference>
<dbReference type="PRINTS" id="PR00368">
    <property type="entry name" value="FADPNR"/>
</dbReference>
<dbReference type="Proteomes" id="UP000306477">
    <property type="component" value="Unassembled WGS sequence"/>
</dbReference>
<evidence type="ECO:0000256" key="3">
    <source>
        <dbReference type="ARBA" id="ARBA00022630"/>
    </source>
</evidence>
<keyword evidence="7" id="KW-1185">Reference proteome</keyword>
<dbReference type="PANTHER" id="PTHR48105">
    <property type="entry name" value="THIOREDOXIN REDUCTASE 1-RELATED-RELATED"/>
    <property type="match status" value="1"/>
</dbReference>
<dbReference type="PRINTS" id="PR00469">
    <property type="entry name" value="PNDRDTASEII"/>
</dbReference>
<protein>
    <submittedName>
        <fullName evidence="6">FAD-binding protein</fullName>
    </submittedName>
</protein>
<evidence type="ECO:0000259" key="5">
    <source>
        <dbReference type="Pfam" id="PF07992"/>
    </source>
</evidence>
<dbReference type="OrthoDB" id="5345169at2"/>
<sequence length="187" mass="19443">MFDIVIVGAGPAGASAALFTAKAGKKTLLLDSDKGMTKRAWVENHYGVMEIEGPDLVETGQKQAAKFGAEVVQQAVTSVEKSEIGFKVVTENGEYEGKYVIFATGALTDVAAAAGVATKDGIEPRIKTVLDVDASGKTNVDGIWAAGTCAGVSVHTIITAGDGAKVAINVISEMNGERYVDHDVLKK</sequence>
<dbReference type="AlphaFoldDB" id="A0A4S3PQC1"/>
<gene>
    <name evidence="6" type="ORF">E1I69_17030</name>
</gene>
<evidence type="ECO:0000256" key="2">
    <source>
        <dbReference type="ARBA" id="ARBA00011738"/>
    </source>
</evidence>
<dbReference type="SUPFAM" id="SSF51905">
    <property type="entry name" value="FAD/NAD(P)-binding domain"/>
    <property type="match status" value="1"/>
</dbReference>
<evidence type="ECO:0000313" key="6">
    <source>
        <dbReference type="EMBL" id="THE10942.1"/>
    </source>
</evidence>
<dbReference type="InterPro" id="IPR036188">
    <property type="entry name" value="FAD/NAD-bd_sf"/>
</dbReference>
<dbReference type="STRING" id="1033734.GCA_000285535_01474"/>
<name>A0A4S3PQC1_9BACI</name>
<dbReference type="Gene3D" id="3.50.50.60">
    <property type="entry name" value="FAD/NAD(P)-binding domain"/>
    <property type="match status" value="1"/>
</dbReference>
<dbReference type="InterPro" id="IPR050097">
    <property type="entry name" value="Ferredoxin-NADP_redctase_2"/>
</dbReference>
<evidence type="ECO:0000313" key="7">
    <source>
        <dbReference type="Proteomes" id="UP000306477"/>
    </source>
</evidence>
<keyword evidence="3" id="KW-0285">Flavoprotein</keyword>
<dbReference type="EMBL" id="SLUB01000037">
    <property type="protein sequence ID" value="THE10942.1"/>
    <property type="molecule type" value="Genomic_DNA"/>
</dbReference>
<evidence type="ECO:0000256" key="1">
    <source>
        <dbReference type="ARBA" id="ARBA00001974"/>
    </source>
</evidence>
<dbReference type="Pfam" id="PF07992">
    <property type="entry name" value="Pyr_redox_2"/>
    <property type="match status" value="1"/>
</dbReference>
<dbReference type="GO" id="GO:0016491">
    <property type="term" value="F:oxidoreductase activity"/>
    <property type="evidence" value="ECO:0007669"/>
    <property type="project" value="UniProtKB-KW"/>
</dbReference>
<proteinExistence type="predicted"/>
<accession>A0A4S3PQC1</accession>
<comment type="caution">
    <text evidence="6">The sequence shown here is derived from an EMBL/GenBank/DDBJ whole genome shotgun (WGS) entry which is preliminary data.</text>
</comment>
<feature type="domain" description="FAD/NAD(P)-binding" evidence="5">
    <location>
        <begin position="2"/>
        <end position="119"/>
    </location>
</feature>